<accession>E6QL49</accession>
<sequence length="61" mass="6546">MVVGMGKTKTWVGDPPLLYATLMHALRESPIRGASDGQPFLSAPLARVSGAEAEAYLDHYT</sequence>
<dbReference type="AlphaFoldDB" id="E6QL49"/>
<reference evidence="1" key="1">
    <citation type="submission" date="2009-10" db="EMBL/GenBank/DDBJ databases">
        <title>Diversity of trophic interactions inside an arsenic-rich microbial ecosystem.</title>
        <authorList>
            <person name="Bertin P.N."/>
            <person name="Heinrich-Salmeron A."/>
            <person name="Pelletier E."/>
            <person name="Goulhen-Chollet F."/>
            <person name="Arsene-Ploetze F."/>
            <person name="Gallien S."/>
            <person name="Calteau A."/>
            <person name="Vallenet D."/>
            <person name="Casiot C."/>
            <person name="Chane-Woon-Ming B."/>
            <person name="Giloteaux L."/>
            <person name="Barakat M."/>
            <person name="Bonnefoy V."/>
            <person name="Bruneel O."/>
            <person name="Chandler M."/>
            <person name="Cleiss J."/>
            <person name="Duran R."/>
            <person name="Elbaz-Poulichet F."/>
            <person name="Fonknechten N."/>
            <person name="Lauga B."/>
            <person name="Mornico D."/>
            <person name="Ortet P."/>
            <person name="Schaeffer C."/>
            <person name="Siguier P."/>
            <person name="Alexander Thil Smith A."/>
            <person name="Van Dorsselaer A."/>
            <person name="Weissenbach J."/>
            <person name="Medigue C."/>
            <person name="Le Paslier D."/>
        </authorList>
    </citation>
    <scope>NUCLEOTIDE SEQUENCE</scope>
</reference>
<organism evidence="1">
    <name type="scientific">mine drainage metagenome</name>
    <dbReference type="NCBI Taxonomy" id="410659"/>
    <lineage>
        <taxon>unclassified sequences</taxon>
        <taxon>metagenomes</taxon>
        <taxon>ecological metagenomes</taxon>
    </lineage>
</organism>
<protein>
    <submittedName>
        <fullName evidence="1">Uncharacterized protein</fullName>
    </submittedName>
</protein>
<proteinExistence type="predicted"/>
<evidence type="ECO:0000313" key="1">
    <source>
        <dbReference type="EMBL" id="CBI07969.1"/>
    </source>
</evidence>
<name>E6QL49_9ZZZZ</name>
<gene>
    <name evidence="1" type="ORF">CARN6_1383</name>
</gene>
<comment type="caution">
    <text evidence="1">The sequence shown here is derived from an EMBL/GenBank/DDBJ whole genome shotgun (WGS) entry which is preliminary data.</text>
</comment>
<dbReference type="EMBL" id="CABQ01000165">
    <property type="protein sequence ID" value="CBI07969.1"/>
    <property type="molecule type" value="Genomic_DNA"/>
</dbReference>